<evidence type="ECO:0000256" key="1">
    <source>
        <dbReference type="ARBA" id="ARBA00005988"/>
    </source>
</evidence>
<dbReference type="PROSITE" id="PS52035">
    <property type="entry name" value="PEPTIDASE_M14"/>
    <property type="match status" value="1"/>
</dbReference>
<gene>
    <name evidence="4" type="ORF">AFUS01_LOCUS6570</name>
</gene>
<feature type="domain" description="Peptidase M14" evidence="3">
    <location>
        <begin position="1"/>
        <end position="85"/>
    </location>
</feature>
<comment type="similarity">
    <text evidence="1 2">Belongs to the peptidase M14 family.</text>
</comment>
<dbReference type="GO" id="GO:0006508">
    <property type="term" value="P:proteolysis"/>
    <property type="evidence" value="ECO:0007669"/>
    <property type="project" value="InterPro"/>
</dbReference>
<reference evidence="4" key="1">
    <citation type="submission" date="2021-06" db="EMBL/GenBank/DDBJ databases">
        <authorList>
            <person name="Hodson N. C."/>
            <person name="Mongue J. A."/>
            <person name="Jaron S. K."/>
        </authorList>
    </citation>
    <scope>NUCLEOTIDE SEQUENCE</scope>
</reference>
<sequence length="99" mass="10946">MIHIWTSVDESGKQPLPGMELTTQLETDLSTGCSVDWAKKTYNTKLTLTYEMRDTGRYGFLLSPEQIIPSAEEFLDGFAVAIAELRAGIVTPDLPPDVL</sequence>
<dbReference type="InterPro" id="IPR000834">
    <property type="entry name" value="Peptidase_M14"/>
</dbReference>
<evidence type="ECO:0000256" key="2">
    <source>
        <dbReference type="PROSITE-ProRule" id="PRU01379"/>
    </source>
</evidence>
<dbReference type="Proteomes" id="UP000708208">
    <property type="component" value="Unassembled WGS sequence"/>
</dbReference>
<dbReference type="EMBL" id="CAJVCH010043266">
    <property type="protein sequence ID" value="CAG7717095.1"/>
    <property type="molecule type" value="Genomic_DNA"/>
</dbReference>
<dbReference type="Pfam" id="PF00246">
    <property type="entry name" value="Peptidase_M14"/>
    <property type="match status" value="1"/>
</dbReference>
<protein>
    <recommendedName>
        <fullName evidence="3">Peptidase M14 domain-containing protein</fullName>
    </recommendedName>
</protein>
<evidence type="ECO:0000313" key="5">
    <source>
        <dbReference type="Proteomes" id="UP000708208"/>
    </source>
</evidence>
<evidence type="ECO:0000313" key="4">
    <source>
        <dbReference type="EMBL" id="CAG7717095.1"/>
    </source>
</evidence>
<comment type="caution">
    <text evidence="4">The sequence shown here is derived from an EMBL/GenBank/DDBJ whole genome shotgun (WGS) entry which is preliminary data.</text>
</comment>
<dbReference type="GO" id="GO:0004181">
    <property type="term" value="F:metallocarboxypeptidase activity"/>
    <property type="evidence" value="ECO:0007669"/>
    <property type="project" value="InterPro"/>
</dbReference>
<organism evidence="4 5">
    <name type="scientific">Allacma fusca</name>
    <dbReference type="NCBI Taxonomy" id="39272"/>
    <lineage>
        <taxon>Eukaryota</taxon>
        <taxon>Metazoa</taxon>
        <taxon>Ecdysozoa</taxon>
        <taxon>Arthropoda</taxon>
        <taxon>Hexapoda</taxon>
        <taxon>Collembola</taxon>
        <taxon>Symphypleona</taxon>
        <taxon>Sminthuridae</taxon>
        <taxon>Allacma</taxon>
    </lineage>
</organism>
<dbReference type="AlphaFoldDB" id="A0A8J2JHK9"/>
<keyword evidence="5" id="KW-1185">Reference proteome</keyword>
<dbReference type="GO" id="GO:0008270">
    <property type="term" value="F:zinc ion binding"/>
    <property type="evidence" value="ECO:0007669"/>
    <property type="project" value="InterPro"/>
</dbReference>
<evidence type="ECO:0000259" key="3">
    <source>
        <dbReference type="PROSITE" id="PS52035"/>
    </source>
</evidence>
<dbReference type="OrthoDB" id="3626597at2759"/>
<name>A0A8J2JHK9_9HEXA</name>
<feature type="active site" description="Proton donor/acceptor" evidence="2">
    <location>
        <position position="51"/>
    </location>
</feature>
<accession>A0A8J2JHK9</accession>
<proteinExistence type="inferred from homology"/>